<sequence>MATSYKTPGVYVEEISKLPPSVAQVETAIPAFIGYTENDTYNGLSLVNKPTRIKSLKEYEEIFGMPQATTMTLNIVNSDGQSALGSDVTVPALSFRMYYSLQVYFANGGGPCYINCIAKYTNIAGNSAQKYTQLSNGLAAVKKEDEPTILIFPDALVLDSGDFHTLFQDALKQCGELMDRVVLIDVLAPNGNDTFASQASTFRTGVGNNFLSYGAAYYPYLRTNLLPYINEATHAVTGFGIAAGTMLRLDETTPGVDLTKSLYHANSKLYFDIKKSLSKIQIILPPSSAIAGVYCQVDSTRGVWKAPANVSLSLIKEPMVRIDDEDQKDMNVTGTGKSVNAIRTFAGKGIIVWGARTLAGNDNEWRYISVRRFYNMVEESVKKASEPFVFEPNDANTWAKVKGMIENFLTLQWRAGALMGAKADDAFFVHVGLGETMTALDIFEGRMIVEIGMAAVRPAEFIILRFSHKMLESA</sequence>
<dbReference type="AlphaFoldDB" id="A0A291QWX3"/>
<dbReference type="PANTHER" id="PTHR35861">
    <property type="match status" value="1"/>
</dbReference>
<evidence type="ECO:0000313" key="3">
    <source>
        <dbReference type="EMBL" id="ATL48382.1"/>
    </source>
</evidence>
<dbReference type="RefSeq" id="WP_098194756.1">
    <property type="nucleotide sequence ID" value="NZ_CP023777.1"/>
</dbReference>
<dbReference type="Pfam" id="PF17482">
    <property type="entry name" value="Phage_sheath_1C"/>
    <property type="match status" value="1"/>
</dbReference>
<dbReference type="OrthoDB" id="9767864at2"/>
<evidence type="ECO:0000256" key="1">
    <source>
        <dbReference type="ARBA" id="ARBA00008005"/>
    </source>
</evidence>
<accession>A0A291QWX3</accession>
<dbReference type="InterPro" id="IPR052042">
    <property type="entry name" value="Tail_sheath_structural"/>
</dbReference>
<evidence type="ECO:0000313" key="4">
    <source>
        <dbReference type="Proteomes" id="UP000220133"/>
    </source>
</evidence>
<organism evidence="3 4">
    <name type="scientific">Chitinophaga caeni</name>
    <dbReference type="NCBI Taxonomy" id="2029983"/>
    <lineage>
        <taxon>Bacteria</taxon>
        <taxon>Pseudomonadati</taxon>
        <taxon>Bacteroidota</taxon>
        <taxon>Chitinophagia</taxon>
        <taxon>Chitinophagales</taxon>
        <taxon>Chitinophagaceae</taxon>
        <taxon>Chitinophaga</taxon>
    </lineage>
</organism>
<evidence type="ECO:0000259" key="2">
    <source>
        <dbReference type="Pfam" id="PF17482"/>
    </source>
</evidence>
<dbReference type="Gene3D" id="3.40.50.11780">
    <property type="match status" value="1"/>
</dbReference>
<dbReference type="InterPro" id="IPR020287">
    <property type="entry name" value="Tail_sheath_C"/>
</dbReference>
<comment type="similarity">
    <text evidence="1">Belongs to the myoviridae tail sheath protein family.</text>
</comment>
<dbReference type="PANTHER" id="PTHR35861:SF1">
    <property type="entry name" value="PHAGE TAIL SHEATH PROTEIN"/>
    <property type="match status" value="1"/>
</dbReference>
<protein>
    <submittedName>
        <fullName evidence="3">Phage tail protein</fullName>
    </submittedName>
</protein>
<dbReference type="KEGG" id="cbae:COR50_15100"/>
<name>A0A291QWX3_9BACT</name>
<dbReference type="EMBL" id="CP023777">
    <property type="protein sequence ID" value="ATL48382.1"/>
    <property type="molecule type" value="Genomic_DNA"/>
</dbReference>
<dbReference type="Proteomes" id="UP000220133">
    <property type="component" value="Chromosome"/>
</dbReference>
<gene>
    <name evidence="3" type="ORF">COR50_15100</name>
</gene>
<feature type="domain" description="Tail sheath protein C-terminal" evidence="2">
    <location>
        <begin position="362"/>
        <end position="466"/>
    </location>
</feature>
<reference evidence="3 4" key="1">
    <citation type="submission" date="2017-10" db="EMBL/GenBank/DDBJ databases">
        <title>Paenichitinophaga pekingensis gen. nov., sp. nov., isolated from activated sludge.</title>
        <authorList>
            <person name="Jin D."/>
            <person name="Kong X."/>
            <person name="Deng Y."/>
            <person name="Bai Z."/>
        </authorList>
    </citation>
    <scope>NUCLEOTIDE SEQUENCE [LARGE SCALE GENOMIC DNA]</scope>
    <source>
        <strain evidence="3 4">13</strain>
    </source>
</reference>
<keyword evidence="4" id="KW-1185">Reference proteome</keyword>
<proteinExistence type="inferred from homology"/>